<reference evidence="3 4" key="1">
    <citation type="submission" date="2019-04" db="EMBL/GenBank/DDBJ databases">
        <authorList>
            <person name="Grouzdev D.S."/>
            <person name="Nazina T.N."/>
        </authorList>
    </citation>
    <scope>NUCLEOTIDE SEQUENCE [LARGE SCALE GENOMIC DNA]</scope>
    <source>
        <strain evidence="3 4">SHC 3-19</strain>
    </source>
</reference>
<feature type="region of interest" description="Disordered" evidence="1">
    <location>
        <begin position="235"/>
        <end position="265"/>
    </location>
</feature>
<evidence type="ECO:0000256" key="1">
    <source>
        <dbReference type="SAM" id="MobiDB-lite"/>
    </source>
</evidence>
<evidence type="ECO:0000313" key="3">
    <source>
        <dbReference type="EMBL" id="TLX22839.1"/>
    </source>
</evidence>
<name>A0A5R9PH73_9GAMM</name>
<feature type="chain" id="PRO_5024382649" description="SH3 domain-containing protein" evidence="2">
    <location>
        <begin position="22"/>
        <end position="325"/>
    </location>
</feature>
<protein>
    <recommendedName>
        <fullName evidence="5">SH3 domain-containing protein</fullName>
    </recommendedName>
</protein>
<sequence>MSVAALLIALGLLAPSQNGDAAMRVQLREACAAEVGTKPKVDGVEVRLQPPPRDGDLSSLRVSHLRTGAWMTVFYDTVSADVAWARAACLGGQIGLLAEATADNRRGARWFSVAFTSDAGYLPPRDGSDTRWVVATSPDGRLPEASQRKLLVVIPHEQVHAYQKRAGAQTPRWFHEGHAEWFGRKISQEVAPQVAKEDADRSEAALGASEVPVALKRWGGVRVKREAILRQVSEQDRKRMETDPGYSPAGPFSFGPDDMESDESNTAARYQAAWALFHDLEKAHGTAAVLAWVEAVTRAGETLTSDQIVASANAALGGDMAPRLQ</sequence>
<dbReference type="EMBL" id="SROY01000001">
    <property type="protein sequence ID" value="TLX22839.1"/>
    <property type="molecule type" value="Genomic_DNA"/>
</dbReference>
<keyword evidence="2" id="KW-0732">Signal</keyword>
<evidence type="ECO:0008006" key="5">
    <source>
        <dbReference type="Google" id="ProtNLM"/>
    </source>
</evidence>
<dbReference type="RefSeq" id="WP_138347087.1">
    <property type="nucleotide sequence ID" value="NZ_SROY01000001.1"/>
</dbReference>
<gene>
    <name evidence="3" type="ORF">E5S66_02080</name>
</gene>
<dbReference type="AlphaFoldDB" id="A0A5R9PH73"/>
<comment type="caution">
    <text evidence="3">The sequence shown here is derived from an EMBL/GenBank/DDBJ whole genome shotgun (WGS) entry which is preliminary data.</text>
</comment>
<evidence type="ECO:0000256" key="2">
    <source>
        <dbReference type="SAM" id="SignalP"/>
    </source>
</evidence>
<dbReference type="Proteomes" id="UP000308508">
    <property type="component" value="Unassembled WGS sequence"/>
</dbReference>
<feature type="signal peptide" evidence="2">
    <location>
        <begin position="1"/>
        <end position="21"/>
    </location>
</feature>
<organism evidence="3 4">
    <name type="scientific">Thermomonas fusca</name>
    <dbReference type="NCBI Taxonomy" id="215690"/>
    <lineage>
        <taxon>Bacteria</taxon>
        <taxon>Pseudomonadati</taxon>
        <taxon>Pseudomonadota</taxon>
        <taxon>Gammaproteobacteria</taxon>
        <taxon>Lysobacterales</taxon>
        <taxon>Lysobacteraceae</taxon>
        <taxon>Thermomonas</taxon>
    </lineage>
</organism>
<evidence type="ECO:0000313" key="4">
    <source>
        <dbReference type="Proteomes" id="UP000308508"/>
    </source>
</evidence>
<accession>A0A5R9PH73</accession>
<proteinExistence type="predicted"/>
<keyword evidence="4" id="KW-1185">Reference proteome</keyword>